<dbReference type="UniPathway" id="UPA00124"/>
<dbReference type="Pfam" id="PF04321">
    <property type="entry name" value="RmlD_sub_bind"/>
    <property type="match status" value="1"/>
</dbReference>
<comment type="pathway">
    <text evidence="2">Carbohydrate biosynthesis; dTDP-L-rhamnose biosynthesis.</text>
</comment>
<name>A0A2H0N534_9BACT</name>
<keyword evidence="2" id="KW-0560">Oxidoreductase</keyword>
<gene>
    <name evidence="4" type="primary">rfbD</name>
    <name evidence="4" type="ORF">COV59_02435</name>
</gene>
<dbReference type="GO" id="GO:0008831">
    <property type="term" value="F:dTDP-4-dehydrorhamnose reductase activity"/>
    <property type="evidence" value="ECO:0007669"/>
    <property type="project" value="UniProtKB-EC"/>
</dbReference>
<evidence type="ECO:0000313" key="4">
    <source>
        <dbReference type="EMBL" id="PIR04019.1"/>
    </source>
</evidence>
<comment type="similarity">
    <text evidence="1 2">Belongs to the dTDP-4-dehydrorhamnose reductase family.</text>
</comment>
<evidence type="ECO:0000259" key="3">
    <source>
        <dbReference type="Pfam" id="PF04321"/>
    </source>
</evidence>
<sequence length="286" mass="31728">MKKILILGAKGTLGGALVEEFSGDATVIAWDKEDLDLAHMGDAKEKIQGVQPDIIINAVAINAVDAIEEDEEVYEVAKQVNGHAPGELAKIAKELSIPFVHYSTDYVFDGENTSGYQEDDIPHPLSRYGYIKRLGEQEVENAGGEYFIIRLSRLFGKPGISEHSKRSFVDTMIFLATEGGKTELNVVEDQFGSPTYAPDLAKFTRHLLESGKEPGIYHGANDGSCSWYQWCKKVFEIKGITIPVHKVPHTDFPRPAPVPQCSTLKNTKFQKQRTWQEALEAYLAGK</sequence>
<dbReference type="Gene3D" id="3.40.50.720">
    <property type="entry name" value="NAD(P)-binding Rossmann-like Domain"/>
    <property type="match status" value="1"/>
</dbReference>
<dbReference type="EC" id="1.1.1.133" evidence="2"/>
<organism evidence="4 5">
    <name type="scientific">Candidatus Magasanikbacteria bacterium CG11_big_fil_rev_8_21_14_0_20_39_34</name>
    <dbReference type="NCBI Taxonomy" id="1974653"/>
    <lineage>
        <taxon>Bacteria</taxon>
        <taxon>Candidatus Magasanikiibacteriota</taxon>
    </lineage>
</organism>
<keyword evidence="2" id="KW-0521">NADP</keyword>
<dbReference type="SUPFAM" id="SSF51735">
    <property type="entry name" value="NAD(P)-binding Rossmann-fold domains"/>
    <property type="match status" value="1"/>
</dbReference>
<dbReference type="NCBIfam" id="TIGR01214">
    <property type="entry name" value="rmlD"/>
    <property type="match status" value="1"/>
</dbReference>
<dbReference type="PANTHER" id="PTHR10491:SF4">
    <property type="entry name" value="METHIONINE ADENOSYLTRANSFERASE 2 SUBUNIT BETA"/>
    <property type="match status" value="1"/>
</dbReference>
<evidence type="ECO:0000313" key="5">
    <source>
        <dbReference type="Proteomes" id="UP000229600"/>
    </source>
</evidence>
<accession>A0A2H0N534</accession>
<dbReference type="PANTHER" id="PTHR10491">
    <property type="entry name" value="DTDP-4-DEHYDRORHAMNOSE REDUCTASE"/>
    <property type="match status" value="1"/>
</dbReference>
<dbReference type="InterPro" id="IPR036291">
    <property type="entry name" value="NAD(P)-bd_dom_sf"/>
</dbReference>
<dbReference type="Gene3D" id="3.90.25.10">
    <property type="entry name" value="UDP-galactose 4-epimerase, domain 1"/>
    <property type="match status" value="1"/>
</dbReference>
<comment type="function">
    <text evidence="2">Catalyzes the reduction of dTDP-6-deoxy-L-lyxo-4-hexulose to yield dTDP-L-rhamnose.</text>
</comment>
<feature type="domain" description="RmlD-like substrate binding" evidence="3">
    <location>
        <begin position="3"/>
        <end position="284"/>
    </location>
</feature>
<dbReference type="InterPro" id="IPR029903">
    <property type="entry name" value="RmlD-like-bd"/>
</dbReference>
<dbReference type="AlphaFoldDB" id="A0A2H0N534"/>
<evidence type="ECO:0000256" key="1">
    <source>
        <dbReference type="ARBA" id="ARBA00010944"/>
    </source>
</evidence>
<protein>
    <recommendedName>
        <fullName evidence="2">dTDP-4-dehydrorhamnose reductase</fullName>
        <ecNumber evidence="2">1.1.1.133</ecNumber>
    </recommendedName>
</protein>
<proteinExistence type="inferred from homology"/>
<evidence type="ECO:0000256" key="2">
    <source>
        <dbReference type="RuleBase" id="RU364082"/>
    </source>
</evidence>
<dbReference type="Proteomes" id="UP000229600">
    <property type="component" value="Unassembled WGS sequence"/>
</dbReference>
<dbReference type="GO" id="GO:0019305">
    <property type="term" value="P:dTDP-rhamnose biosynthetic process"/>
    <property type="evidence" value="ECO:0007669"/>
    <property type="project" value="UniProtKB-UniPathway"/>
</dbReference>
<dbReference type="EMBL" id="PCWN01000007">
    <property type="protein sequence ID" value="PIR04019.1"/>
    <property type="molecule type" value="Genomic_DNA"/>
</dbReference>
<dbReference type="InterPro" id="IPR005913">
    <property type="entry name" value="dTDP_dehydrorham_reduct"/>
</dbReference>
<reference evidence="4 5" key="1">
    <citation type="submission" date="2017-09" db="EMBL/GenBank/DDBJ databases">
        <title>Depth-based differentiation of microbial function through sediment-hosted aquifers and enrichment of novel symbionts in the deep terrestrial subsurface.</title>
        <authorList>
            <person name="Probst A.J."/>
            <person name="Ladd B."/>
            <person name="Jarett J.K."/>
            <person name="Geller-Mcgrath D.E."/>
            <person name="Sieber C.M."/>
            <person name="Emerson J.B."/>
            <person name="Anantharaman K."/>
            <person name="Thomas B.C."/>
            <person name="Malmstrom R."/>
            <person name="Stieglmeier M."/>
            <person name="Klingl A."/>
            <person name="Woyke T."/>
            <person name="Ryan C.M."/>
            <person name="Banfield J.F."/>
        </authorList>
    </citation>
    <scope>NUCLEOTIDE SEQUENCE [LARGE SCALE GENOMIC DNA]</scope>
    <source>
        <strain evidence="4">CG11_big_fil_rev_8_21_14_0_20_39_34</strain>
    </source>
</reference>
<comment type="caution">
    <text evidence="4">The sequence shown here is derived from an EMBL/GenBank/DDBJ whole genome shotgun (WGS) entry which is preliminary data.</text>
</comment>
<dbReference type="GO" id="GO:0005829">
    <property type="term" value="C:cytosol"/>
    <property type="evidence" value="ECO:0007669"/>
    <property type="project" value="TreeGrafter"/>
</dbReference>
<dbReference type="CDD" id="cd05254">
    <property type="entry name" value="dTDP_HR_like_SDR_e"/>
    <property type="match status" value="1"/>
</dbReference>